<evidence type="ECO:0000313" key="6">
    <source>
        <dbReference type="EMBL" id="REH35258.1"/>
    </source>
</evidence>
<evidence type="ECO:0000256" key="2">
    <source>
        <dbReference type="ARBA" id="ARBA00022963"/>
    </source>
</evidence>
<evidence type="ECO:0000259" key="5">
    <source>
        <dbReference type="PROSITE" id="PS51635"/>
    </source>
</evidence>
<proteinExistence type="predicted"/>
<dbReference type="Proteomes" id="UP000256269">
    <property type="component" value="Unassembled WGS sequence"/>
</dbReference>
<dbReference type="EMBL" id="QUNO01000018">
    <property type="protein sequence ID" value="REH35258.1"/>
    <property type="molecule type" value="Genomic_DNA"/>
</dbReference>
<dbReference type="InterPro" id="IPR016035">
    <property type="entry name" value="Acyl_Trfase/lysoPLipase"/>
</dbReference>
<evidence type="ECO:0000256" key="1">
    <source>
        <dbReference type="ARBA" id="ARBA00022801"/>
    </source>
</evidence>
<comment type="caution">
    <text evidence="6">The sequence shown here is derived from an EMBL/GenBank/DDBJ whole genome shotgun (WGS) entry which is preliminary data.</text>
</comment>
<reference evidence="6 7" key="1">
    <citation type="submission" date="2018-08" db="EMBL/GenBank/DDBJ databases">
        <title>Genomic Encyclopedia of Archaeal and Bacterial Type Strains, Phase II (KMG-II): from individual species to whole genera.</title>
        <authorList>
            <person name="Goeker M."/>
        </authorList>
    </citation>
    <scope>NUCLEOTIDE SEQUENCE [LARGE SCALE GENOMIC DNA]</scope>
    <source>
        <strain evidence="6 7">DSM 45791</strain>
    </source>
</reference>
<dbReference type="PROSITE" id="PS51635">
    <property type="entry name" value="PNPLA"/>
    <property type="match status" value="1"/>
</dbReference>
<feature type="domain" description="PNPLA" evidence="5">
    <location>
        <begin position="5"/>
        <end position="200"/>
    </location>
</feature>
<dbReference type="Pfam" id="PF01734">
    <property type="entry name" value="Patatin"/>
    <property type="match status" value="1"/>
</dbReference>
<dbReference type="Gene3D" id="3.40.1090.10">
    <property type="entry name" value="Cytosolic phospholipase A2 catalytic domain"/>
    <property type="match status" value="2"/>
</dbReference>
<keyword evidence="3 4" id="KW-0443">Lipid metabolism</keyword>
<dbReference type="RefSeq" id="WP_116180018.1">
    <property type="nucleotide sequence ID" value="NZ_CP144375.1"/>
</dbReference>
<dbReference type="AlphaFoldDB" id="A0A3E0GYL2"/>
<evidence type="ECO:0000256" key="3">
    <source>
        <dbReference type="ARBA" id="ARBA00023098"/>
    </source>
</evidence>
<dbReference type="InterPro" id="IPR002641">
    <property type="entry name" value="PNPLA_dom"/>
</dbReference>
<keyword evidence="7" id="KW-1185">Reference proteome</keyword>
<protein>
    <submittedName>
        <fullName evidence="6">NTE family protein</fullName>
    </submittedName>
</protein>
<dbReference type="PANTHER" id="PTHR14226:SF57">
    <property type="entry name" value="BLR7027 PROTEIN"/>
    <property type="match status" value="1"/>
</dbReference>
<feature type="short sequence motif" description="DGA/G" evidence="4">
    <location>
        <begin position="187"/>
        <end position="189"/>
    </location>
</feature>
<keyword evidence="1 4" id="KW-0378">Hydrolase</keyword>
<sequence length="279" mass="28921">MRHALVLGGGGLAGIAWEIGLLTGLEEAGVTVRDADLVVGTSAGSAVAAQLASGLPLAELLARQVDPAKQTPEIPVDFDVAKFAALFSYDPANPPDREGLRREMCRVALLAETVSEADRHAVIEARVPVDAWPAEQELRIVAVDANTGAERIFDRDSGVSLVDAVAASCAVPGVWPPVTIGGTRYVDGGVRSAENADLAAGHEIVLVLQAMEAQGLTDLDEQVAALRAQGSTVVVVKTDEDVLAAMGANPLDPGVRTPTALAGQRQGAALAKMISAFWH</sequence>
<evidence type="ECO:0000313" key="7">
    <source>
        <dbReference type="Proteomes" id="UP000256269"/>
    </source>
</evidence>
<evidence type="ECO:0000256" key="4">
    <source>
        <dbReference type="PROSITE-ProRule" id="PRU01161"/>
    </source>
</evidence>
<feature type="short sequence motif" description="GXGXXG" evidence="4">
    <location>
        <begin position="9"/>
        <end position="14"/>
    </location>
</feature>
<accession>A0A3E0GYL2</accession>
<gene>
    <name evidence="6" type="ORF">BCF44_118118</name>
</gene>
<feature type="short sequence motif" description="GXSXG" evidence="4">
    <location>
        <begin position="40"/>
        <end position="44"/>
    </location>
</feature>
<organism evidence="6 7">
    <name type="scientific">Kutzneria buriramensis</name>
    <dbReference type="NCBI Taxonomy" id="1045776"/>
    <lineage>
        <taxon>Bacteria</taxon>
        <taxon>Bacillati</taxon>
        <taxon>Actinomycetota</taxon>
        <taxon>Actinomycetes</taxon>
        <taxon>Pseudonocardiales</taxon>
        <taxon>Pseudonocardiaceae</taxon>
        <taxon>Kutzneria</taxon>
    </lineage>
</organism>
<dbReference type="SUPFAM" id="SSF52151">
    <property type="entry name" value="FabD/lysophospholipase-like"/>
    <property type="match status" value="1"/>
</dbReference>
<dbReference type="GO" id="GO:0016042">
    <property type="term" value="P:lipid catabolic process"/>
    <property type="evidence" value="ECO:0007669"/>
    <property type="project" value="UniProtKB-UniRule"/>
</dbReference>
<dbReference type="GO" id="GO:0016787">
    <property type="term" value="F:hydrolase activity"/>
    <property type="evidence" value="ECO:0007669"/>
    <property type="project" value="UniProtKB-UniRule"/>
</dbReference>
<dbReference type="InterPro" id="IPR050301">
    <property type="entry name" value="NTE"/>
</dbReference>
<feature type="active site" description="Proton acceptor" evidence="4">
    <location>
        <position position="187"/>
    </location>
</feature>
<dbReference type="PANTHER" id="PTHR14226">
    <property type="entry name" value="NEUROPATHY TARGET ESTERASE/SWISS CHEESE D.MELANOGASTER"/>
    <property type="match status" value="1"/>
</dbReference>
<feature type="active site" description="Nucleophile" evidence="4">
    <location>
        <position position="42"/>
    </location>
</feature>
<dbReference type="OrthoDB" id="2339873at2"/>
<keyword evidence="2 4" id="KW-0442">Lipid degradation</keyword>
<name>A0A3E0GYL2_9PSEU</name>